<keyword evidence="4" id="KW-0804">Transcription</keyword>
<evidence type="ECO:0000313" key="7">
    <source>
        <dbReference type="Proteomes" id="UP000244940"/>
    </source>
</evidence>
<evidence type="ECO:0000256" key="1">
    <source>
        <dbReference type="ARBA" id="ARBA00009437"/>
    </source>
</evidence>
<dbReference type="GeneID" id="94365210"/>
<proteinExistence type="inferred from homology"/>
<dbReference type="OrthoDB" id="9803030at2"/>
<dbReference type="Gene3D" id="3.40.190.290">
    <property type="match status" value="1"/>
</dbReference>
<evidence type="ECO:0000256" key="2">
    <source>
        <dbReference type="ARBA" id="ARBA00023015"/>
    </source>
</evidence>
<dbReference type="PRINTS" id="PR00039">
    <property type="entry name" value="HTHLYSR"/>
</dbReference>
<dbReference type="SUPFAM" id="SSF46785">
    <property type="entry name" value="Winged helix' DNA-binding domain"/>
    <property type="match status" value="2"/>
</dbReference>
<dbReference type="GO" id="GO:0000976">
    <property type="term" value="F:transcription cis-regulatory region binding"/>
    <property type="evidence" value="ECO:0007669"/>
    <property type="project" value="TreeGrafter"/>
</dbReference>
<feature type="domain" description="HTH lysR-type" evidence="5">
    <location>
        <begin position="96"/>
        <end position="149"/>
    </location>
</feature>
<accession>A0A2U2CBA7</accession>
<feature type="domain" description="HTH lysR-type" evidence="5">
    <location>
        <begin position="3"/>
        <end position="60"/>
    </location>
</feature>
<dbReference type="PANTHER" id="PTHR30126:SF98">
    <property type="entry name" value="HTH-TYPE TRANSCRIPTIONAL ACTIVATOR BAUR"/>
    <property type="match status" value="1"/>
</dbReference>
<dbReference type="SUPFAM" id="SSF53850">
    <property type="entry name" value="Periplasmic binding protein-like II"/>
    <property type="match status" value="1"/>
</dbReference>
<dbReference type="Proteomes" id="UP000244940">
    <property type="component" value="Unassembled WGS sequence"/>
</dbReference>
<dbReference type="RefSeq" id="WP_109533170.1">
    <property type="nucleotide sequence ID" value="NZ_QEYD01000005.1"/>
</dbReference>
<dbReference type="InterPro" id="IPR036390">
    <property type="entry name" value="WH_DNA-bd_sf"/>
</dbReference>
<dbReference type="InterPro" id="IPR000847">
    <property type="entry name" value="LysR_HTH_N"/>
</dbReference>
<comment type="similarity">
    <text evidence="1">Belongs to the LysR transcriptional regulatory family.</text>
</comment>
<dbReference type="InterPro" id="IPR005119">
    <property type="entry name" value="LysR_subst-bd"/>
</dbReference>
<dbReference type="PROSITE" id="PS50931">
    <property type="entry name" value="HTH_LYSR"/>
    <property type="match status" value="2"/>
</dbReference>
<evidence type="ECO:0000313" key="6">
    <source>
        <dbReference type="EMBL" id="PWE29121.1"/>
    </source>
</evidence>
<keyword evidence="7" id="KW-1185">Reference proteome</keyword>
<comment type="caution">
    <text evidence="6">The sequence shown here is derived from an EMBL/GenBank/DDBJ whole genome shotgun (WGS) entry which is preliminary data.</text>
</comment>
<dbReference type="AlphaFoldDB" id="A0A2U2CBA7"/>
<dbReference type="GO" id="GO:0003700">
    <property type="term" value="F:DNA-binding transcription factor activity"/>
    <property type="evidence" value="ECO:0007669"/>
    <property type="project" value="InterPro"/>
</dbReference>
<evidence type="ECO:0000256" key="4">
    <source>
        <dbReference type="ARBA" id="ARBA00023163"/>
    </source>
</evidence>
<dbReference type="Pfam" id="PF03466">
    <property type="entry name" value="LysR_substrate"/>
    <property type="match status" value="1"/>
</dbReference>
<organism evidence="6 7">
    <name type="scientific">Pararhodobacter marinus</name>
    <dbReference type="NCBI Taxonomy" id="2184063"/>
    <lineage>
        <taxon>Bacteria</taxon>
        <taxon>Pseudomonadati</taxon>
        <taxon>Pseudomonadota</taxon>
        <taxon>Alphaproteobacteria</taxon>
        <taxon>Rhodobacterales</taxon>
        <taxon>Paracoccaceae</taxon>
        <taxon>Pararhodobacter</taxon>
    </lineage>
</organism>
<name>A0A2U2CBA7_9RHOB</name>
<dbReference type="PANTHER" id="PTHR30126">
    <property type="entry name" value="HTH-TYPE TRANSCRIPTIONAL REGULATOR"/>
    <property type="match status" value="1"/>
</dbReference>
<sequence>MTPSLRHLRVFLAVLDRRSITAAARACHVSQPAASQAMARLEAEAGMALIHHGRDGSGPTEAGALFGRRVRRALGRLDLSLAGVAPRLVLTATRAQLQALIAVRDAQNFTRAAQRLGLAQPTVHRAVSQLESEAARPLFLRSGKRMEPTRAAQLLADAARLCFSELEQASAELADLAGREAGQIVIGAMPLSRSSVLPRVVADYRAKRPRIPLRIMDGPYDDLLSGLRRGEIDLLIGALRQPVPVPDVVQERLFTDDLVLVARPGHPLVTGRPDVAALARFPWIVPRADTPARAQFDHALDRLGGAAVTRPAMIECGSAVLMRELLTLSDHIGCISRLQASAEIALGALARLDVALPDTARAIGVTTRADWLPTAAQAQFMDSLRRLAAVPRPGA</sequence>
<gene>
    <name evidence="6" type="ORF">C4N9_09935</name>
</gene>
<reference evidence="6 7" key="1">
    <citation type="submission" date="2018-05" db="EMBL/GenBank/DDBJ databases">
        <title>Pararhodobacter marina sp. nov., isolated from deep-sea water of the Indian Ocean.</title>
        <authorList>
            <person name="Lai Q.Sr."/>
            <person name="Liu X."/>
            <person name="Shao Z."/>
        </authorList>
    </citation>
    <scope>NUCLEOTIDE SEQUENCE [LARGE SCALE GENOMIC DNA]</scope>
    <source>
        <strain evidence="6 7">CIC4N-9</strain>
    </source>
</reference>
<protein>
    <submittedName>
        <fullName evidence="6">LysR family transcriptional regulator</fullName>
    </submittedName>
</protein>
<dbReference type="Gene3D" id="1.10.10.10">
    <property type="entry name" value="Winged helix-like DNA-binding domain superfamily/Winged helix DNA-binding domain"/>
    <property type="match status" value="2"/>
</dbReference>
<dbReference type="EMBL" id="QEYD01000005">
    <property type="protein sequence ID" value="PWE29121.1"/>
    <property type="molecule type" value="Genomic_DNA"/>
</dbReference>
<keyword evidence="2" id="KW-0805">Transcription regulation</keyword>
<evidence type="ECO:0000256" key="3">
    <source>
        <dbReference type="ARBA" id="ARBA00023125"/>
    </source>
</evidence>
<keyword evidence="3" id="KW-0238">DNA-binding</keyword>
<dbReference type="InterPro" id="IPR036388">
    <property type="entry name" value="WH-like_DNA-bd_sf"/>
</dbReference>
<evidence type="ECO:0000259" key="5">
    <source>
        <dbReference type="PROSITE" id="PS50931"/>
    </source>
</evidence>
<dbReference type="Pfam" id="PF00126">
    <property type="entry name" value="HTH_1"/>
    <property type="match status" value="2"/>
</dbReference>